<reference evidence="2 3" key="1">
    <citation type="submission" date="2020-08" db="EMBL/GenBank/DDBJ databases">
        <title>A Genomic Blueprint of the Chicken Gut Microbiome.</title>
        <authorList>
            <person name="Gilroy R."/>
            <person name="Ravi A."/>
            <person name="Getino M."/>
            <person name="Pursley I."/>
            <person name="Horton D.L."/>
            <person name="Alikhan N.-F."/>
            <person name="Baker D."/>
            <person name="Gharbi K."/>
            <person name="Hall N."/>
            <person name="Watson M."/>
            <person name="Adriaenssens E.M."/>
            <person name="Foster-Nyarko E."/>
            <person name="Jarju S."/>
            <person name="Secka A."/>
            <person name="Antonio M."/>
            <person name="Oren A."/>
            <person name="Chaudhuri R."/>
            <person name="La Ragione R.M."/>
            <person name="Hildebrand F."/>
            <person name="Pallen M.J."/>
        </authorList>
    </citation>
    <scope>NUCLEOTIDE SEQUENCE [LARGE SCALE GENOMIC DNA]</scope>
    <source>
        <strain evidence="2 3">Re1</strain>
    </source>
</reference>
<dbReference type="InterPro" id="IPR012349">
    <property type="entry name" value="Split_barrel_FMN-bd"/>
</dbReference>
<dbReference type="RefSeq" id="WP_191713363.1">
    <property type="nucleotide sequence ID" value="NZ_JACSPX010000003.1"/>
</dbReference>
<gene>
    <name evidence="2" type="ORF">H9633_12435</name>
</gene>
<dbReference type="Pfam" id="PF04299">
    <property type="entry name" value="FMN_bind_2"/>
    <property type="match status" value="1"/>
</dbReference>
<protein>
    <submittedName>
        <fullName evidence="2">FMN-binding negative transcriptional regulator</fullName>
    </submittedName>
</protein>
<dbReference type="PIRSF" id="PIRSF010372">
    <property type="entry name" value="PaiB"/>
    <property type="match status" value="1"/>
</dbReference>
<organism evidence="2 3">
    <name type="scientific">Microbacterium commune</name>
    <dbReference type="NCBI Taxonomy" id="2762219"/>
    <lineage>
        <taxon>Bacteria</taxon>
        <taxon>Bacillati</taxon>
        <taxon>Actinomycetota</taxon>
        <taxon>Actinomycetes</taxon>
        <taxon>Micrococcales</taxon>
        <taxon>Microbacteriaceae</taxon>
        <taxon>Microbacterium</taxon>
    </lineage>
</organism>
<dbReference type="SUPFAM" id="SSF50475">
    <property type="entry name" value="FMN-binding split barrel"/>
    <property type="match status" value="1"/>
</dbReference>
<name>A0ABR8W7W3_9MICO</name>
<comment type="caution">
    <text evidence="2">The sequence shown here is derived from an EMBL/GenBank/DDBJ whole genome shotgun (WGS) entry which is preliminary data.</text>
</comment>
<evidence type="ECO:0000313" key="2">
    <source>
        <dbReference type="EMBL" id="MBD8013100.1"/>
    </source>
</evidence>
<feature type="compositionally biased region" description="Basic and acidic residues" evidence="1">
    <location>
        <begin position="200"/>
        <end position="213"/>
    </location>
</feature>
<feature type="region of interest" description="Disordered" evidence="1">
    <location>
        <begin position="194"/>
        <end position="213"/>
    </location>
</feature>
<evidence type="ECO:0000256" key="1">
    <source>
        <dbReference type="SAM" id="MobiDB-lite"/>
    </source>
</evidence>
<accession>A0ABR8W7W3</accession>
<dbReference type="PANTHER" id="PTHR35802">
    <property type="entry name" value="PROTEASE SYNTHASE AND SPORULATION PROTEIN PAI 2"/>
    <property type="match status" value="1"/>
</dbReference>
<sequence length="213" mass="23595">MRQNPSFAMTDPAELRRIIELNPWATLVSDAEDGLVASHYVMLLDDGRDDLTVVGHVGRPDDLIHGLGEREILIAFQGPHGYISPGWYGDVQAVPTWNHVSVHLSGVPEILSDAENLRVLERMVDVFENRMPSPRGMWQLPNDEAFVHRLAAGTVGFRLTPARIVAKRKLSQNKPAEIVDEVIAALEGDAAHADPALAAEMRRARDERRGSRS</sequence>
<dbReference type="Proteomes" id="UP000611521">
    <property type="component" value="Unassembled WGS sequence"/>
</dbReference>
<keyword evidence="3" id="KW-1185">Reference proteome</keyword>
<dbReference type="Gene3D" id="2.30.110.10">
    <property type="entry name" value="Electron Transport, Fmn-binding Protein, Chain A"/>
    <property type="match status" value="1"/>
</dbReference>
<dbReference type="InterPro" id="IPR007396">
    <property type="entry name" value="TR_PAI2-type"/>
</dbReference>
<evidence type="ECO:0000313" key="3">
    <source>
        <dbReference type="Proteomes" id="UP000611521"/>
    </source>
</evidence>
<dbReference type="PANTHER" id="PTHR35802:SF1">
    <property type="entry name" value="PROTEASE SYNTHASE AND SPORULATION PROTEIN PAI 2"/>
    <property type="match status" value="1"/>
</dbReference>
<dbReference type="EMBL" id="JACSPX010000003">
    <property type="protein sequence ID" value="MBD8013100.1"/>
    <property type="molecule type" value="Genomic_DNA"/>
</dbReference>
<proteinExistence type="predicted"/>